<keyword evidence="1" id="KW-0732">Signal</keyword>
<gene>
    <name evidence="3" type="ORF">DDR33_19030</name>
</gene>
<dbReference type="EMBL" id="QEAS01000017">
    <property type="protein sequence ID" value="PWG79142.1"/>
    <property type="molecule type" value="Genomic_DNA"/>
</dbReference>
<sequence length="276" mass="31963">MKRLILLLIVFAAGQAVYADTQDHTVASLDSVKTDSTKKKNRDIQFKVTWGKHDDREDKKDSVKHSSKHSGVSFDLTFSRFDLGFSKLIDNGSFTLSSKNNFLEYNGWKTSNVGFDIVQFGYRFNSNFKVYLAGGFDWTHIRLQKDITIKRDWPELAWDQDTIHFDKNRFSSTYLRIPLSFELRTKDDNNGKKFRFVFGPDMGFLLNGRVKQKSDERGKQKFDDDYHFTKFRYGAFARIGYGGAGLYAKYYFNDTFENSPNQKGLRSMAFGITVGF</sequence>
<dbReference type="OrthoDB" id="666719at2"/>
<organism evidence="3 4">
    <name type="scientific">Pararcticibacter amylolyticus</name>
    <dbReference type="NCBI Taxonomy" id="2173175"/>
    <lineage>
        <taxon>Bacteria</taxon>
        <taxon>Pseudomonadati</taxon>
        <taxon>Bacteroidota</taxon>
        <taxon>Sphingobacteriia</taxon>
        <taxon>Sphingobacteriales</taxon>
        <taxon>Sphingobacteriaceae</taxon>
        <taxon>Pararcticibacter</taxon>
    </lineage>
</organism>
<accession>A0A2U2PCR1</accession>
<feature type="signal peptide" evidence="1">
    <location>
        <begin position="1"/>
        <end position="19"/>
    </location>
</feature>
<dbReference type="Pfam" id="PF13568">
    <property type="entry name" value="OMP_b-brl_2"/>
    <property type="match status" value="1"/>
</dbReference>
<dbReference type="RefSeq" id="WP_109417389.1">
    <property type="nucleotide sequence ID" value="NZ_QEAS01000017.1"/>
</dbReference>
<dbReference type="AlphaFoldDB" id="A0A2U2PCR1"/>
<keyword evidence="4" id="KW-1185">Reference proteome</keyword>
<evidence type="ECO:0000256" key="1">
    <source>
        <dbReference type="SAM" id="SignalP"/>
    </source>
</evidence>
<protein>
    <recommendedName>
        <fullName evidence="2">Outer membrane protein beta-barrel domain-containing protein</fullName>
    </recommendedName>
</protein>
<evidence type="ECO:0000313" key="4">
    <source>
        <dbReference type="Proteomes" id="UP000245647"/>
    </source>
</evidence>
<feature type="domain" description="Outer membrane protein beta-barrel" evidence="2">
    <location>
        <begin position="119"/>
        <end position="252"/>
    </location>
</feature>
<reference evidence="3 4" key="1">
    <citation type="submission" date="2018-04" db="EMBL/GenBank/DDBJ databases">
        <title>Pedobacter chongqingensis sp. nov., isolated from a rottenly hemp rope.</title>
        <authorList>
            <person name="Cai Y."/>
        </authorList>
    </citation>
    <scope>NUCLEOTIDE SEQUENCE [LARGE SCALE GENOMIC DNA]</scope>
    <source>
        <strain evidence="3 4">FJ4-8</strain>
    </source>
</reference>
<feature type="chain" id="PRO_5015520546" description="Outer membrane protein beta-barrel domain-containing protein" evidence="1">
    <location>
        <begin position="20"/>
        <end position="276"/>
    </location>
</feature>
<name>A0A2U2PCR1_9SPHI</name>
<comment type="caution">
    <text evidence="3">The sequence shown here is derived from an EMBL/GenBank/DDBJ whole genome shotgun (WGS) entry which is preliminary data.</text>
</comment>
<proteinExistence type="predicted"/>
<evidence type="ECO:0000313" key="3">
    <source>
        <dbReference type="EMBL" id="PWG79142.1"/>
    </source>
</evidence>
<dbReference type="Proteomes" id="UP000245647">
    <property type="component" value="Unassembled WGS sequence"/>
</dbReference>
<evidence type="ECO:0000259" key="2">
    <source>
        <dbReference type="Pfam" id="PF13568"/>
    </source>
</evidence>
<dbReference type="InterPro" id="IPR025665">
    <property type="entry name" value="Beta-barrel_OMP_2"/>
</dbReference>